<gene>
    <name evidence="1" type="ORF">GCM10018980_76570</name>
</gene>
<evidence type="ECO:0008006" key="3">
    <source>
        <dbReference type="Google" id="ProtNLM"/>
    </source>
</evidence>
<proteinExistence type="predicted"/>
<evidence type="ECO:0000313" key="2">
    <source>
        <dbReference type="Proteomes" id="UP000619355"/>
    </source>
</evidence>
<accession>A0A919F4H4</accession>
<dbReference type="Gene3D" id="3.40.1260.10">
    <property type="entry name" value="DsrEFH-like"/>
    <property type="match status" value="1"/>
</dbReference>
<keyword evidence="2" id="KW-1185">Reference proteome</keyword>
<organism evidence="1 2">
    <name type="scientific">Streptomyces capoamus</name>
    <dbReference type="NCBI Taxonomy" id="68183"/>
    <lineage>
        <taxon>Bacteria</taxon>
        <taxon>Bacillati</taxon>
        <taxon>Actinomycetota</taxon>
        <taxon>Actinomycetes</taxon>
        <taxon>Kitasatosporales</taxon>
        <taxon>Streptomycetaceae</taxon>
        <taxon>Streptomyces</taxon>
    </lineage>
</organism>
<dbReference type="InterPro" id="IPR027396">
    <property type="entry name" value="DsrEFH-like"/>
</dbReference>
<dbReference type="AlphaFoldDB" id="A0A919F4H4"/>
<comment type="caution">
    <text evidence="1">The sequence shown here is derived from an EMBL/GenBank/DDBJ whole genome shotgun (WGS) entry which is preliminary data.</text>
</comment>
<protein>
    <recommendedName>
        <fullName evidence="3">DsrE family protein</fullName>
    </recommendedName>
</protein>
<reference evidence="2" key="1">
    <citation type="journal article" date="2019" name="Int. J. Syst. Evol. Microbiol.">
        <title>The Global Catalogue of Microorganisms (GCM) 10K type strain sequencing project: providing services to taxonomists for standard genome sequencing and annotation.</title>
        <authorList>
            <consortium name="The Broad Institute Genomics Platform"/>
            <consortium name="The Broad Institute Genome Sequencing Center for Infectious Disease"/>
            <person name="Wu L."/>
            <person name="Ma J."/>
        </authorList>
    </citation>
    <scope>NUCLEOTIDE SEQUENCE [LARGE SCALE GENOMIC DNA]</scope>
    <source>
        <strain evidence="2">JCM 4253</strain>
    </source>
</reference>
<dbReference type="SUPFAM" id="SSF75169">
    <property type="entry name" value="DsrEFH-like"/>
    <property type="match status" value="1"/>
</dbReference>
<dbReference type="Proteomes" id="UP000619355">
    <property type="component" value="Unassembled WGS sequence"/>
</dbReference>
<name>A0A919F4H4_9ACTN</name>
<dbReference type="EMBL" id="BNBF01000049">
    <property type="protein sequence ID" value="GHG77956.1"/>
    <property type="molecule type" value="Genomic_DNA"/>
</dbReference>
<dbReference type="RefSeq" id="WP_189986755.1">
    <property type="nucleotide sequence ID" value="NZ_BNBF01000049.1"/>
</dbReference>
<sequence>MDPNTRTPSTSHLLVETKGIWTDPRGAFLQDACALAEAGNQVQLLCLQDAVTFAVRDASPHVKALLQAGGELWVDDFSLAQRGMTDARLQPGAQVVDMAWTAARLLEPQVRLVWH</sequence>
<evidence type="ECO:0000313" key="1">
    <source>
        <dbReference type="EMBL" id="GHG77956.1"/>
    </source>
</evidence>